<feature type="compositionally biased region" description="Gly residues" evidence="1">
    <location>
        <begin position="142"/>
        <end position="154"/>
    </location>
</feature>
<dbReference type="InterPro" id="IPR006311">
    <property type="entry name" value="TAT_signal"/>
</dbReference>
<proteinExistence type="predicted"/>
<dbReference type="Pfam" id="PF16976">
    <property type="entry name" value="RcpC"/>
    <property type="match status" value="1"/>
</dbReference>
<feature type="compositionally biased region" description="Basic and acidic residues" evidence="1">
    <location>
        <begin position="69"/>
        <end position="81"/>
    </location>
</feature>
<comment type="caution">
    <text evidence="3">The sequence shown here is derived from an EMBL/GenBank/DDBJ whole genome shotgun (WGS) entry which is preliminary data.</text>
</comment>
<dbReference type="PROSITE" id="PS51318">
    <property type="entry name" value="TAT"/>
    <property type="match status" value="1"/>
</dbReference>
<organism evidence="3 4">
    <name type="scientific">Streptomyces beijiangensis</name>
    <dbReference type="NCBI Taxonomy" id="163361"/>
    <lineage>
        <taxon>Bacteria</taxon>
        <taxon>Bacillati</taxon>
        <taxon>Actinomycetota</taxon>
        <taxon>Actinomycetes</taxon>
        <taxon>Kitasatosporales</taxon>
        <taxon>Streptomycetaceae</taxon>
        <taxon>Streptomyces</taxon>
    </lineage>
</organism>
<evidence type="ECO:0000313" key="3">
    <source>
        <dbReference type="EMBL" id="MBO0512222.1"/>
    </source>
</evidence>
<feature type="region of interest" description="Disordered" evidence="1">
    <location>
        <begin position="53"/>
        <end position="81"/>
    </location>
</feature>
<feature type="domain" description="Flp pilus assembly protein RcpC/CpaB" evidence="2">
    <location>
        <begin position="90"/>
        <end position="188"/>
    </location>
</feature>
<reference evidence="3" key="1">
    <citation type="submission" date="2021-03" db="EMBL/GenBank/DDBJ databases">
        <title>Streptomyces poriferae sp. nov., a novel marine sponge-derived Actinobacteria species with anti-MRSA activity.</title>
        <authorList>
            <person name="Sandoval-Powers M."/>
            <person name="Kralova S."/>
            <person name="Nguyen G.-S."/>
            <person name="Fawwal D."/>
            <person name="Degnes K."/>
            <person name="Klinkenberg G."/>
            <person name="Sletta H."/>
            <person name="Wentzel A."/>
            <person name="Liles M.R."/>
        </authorList>
    </citation>
    <scope>NUCLEOTIDE SEQUENCE</scope>
    <source>
        <strain evidence="3">DSM 41794</strain>
    </source>
</reference>
<name>A0A939JH44_9ACTN</name>
<accession>A0A939JH44</accession>
<dbReference type="EMBL" id="JAFLRJ010000094">
    <property type="protein sequence ID" value="MBO0512222.1"/>
    <property type="molecule type" value="Genomic_DNA"/>
</dbReference>
<feature type="region of interest" description="Disordered" evidence="1">
    <location>
        <begin position="132"/>
        <end position="154"/>
    </location>
</feature>
<gene>
    <name evidence="3" type="ORF">J0695_10420</name>
</gene>
<dbReference type="RefSeq" id="WP_206961617.1">
    <property type="nucleotide sequence ID" value="NZ_BAAAJJ010000001.1"/>
</dbReference>
<dbReference type="AlphaFoldDB" id="A0A939JH44"/>
<keyword evidence="4" id="KW-1185">Reference proteome</keyword>
<evidence type="ECO:0000259" key="2">
    <source>
        <dbReference type="Pfam" id="PF16976"/>
    </source>
</evidence>
<evidence type="ECO:0000256" key="1">
    <source>
        <dbReference type="SAM" id="MobiDB-lite"/>
    </source>
</evidence>
<dbReference type="Proteomes" id="UP000664167">
    <property type="component" value="Unassembled WGS sequence"/>
</dbReference>
<protein>
    <recommendedName>
        <fullName evidence="2">Flp pilus assembly protein RcpC/CpaB domain-containing protein</fullName>
    </recommendedName>
</protein>
<sequence>MGLVPYVPPPASAVPPFAPLRVRGGRHRLRRAVHRRRRVLAAGLAMTAAALAASAPRDPGRPQAAAVSGREEIRHEQPHRDVVSAPVRIADAATVRLLRPGDRVDVIASGDSPDGGGRGGDARVVAVGARVAEVPDAREGGGSDGGADGGSDGGSDSAGGALIVLAVTRATATELAGASASSRLAVTLC</sequence>
<evidence type="ECO:0000313" key="4">
    <source>
        <dbReference type="Proteomes" id="UP000664167"/>
    </source>
</evidence>
<dbReference type="InterPro" id="IPR031571">
    <property type="entry name" value="RcpC_dom"/>
</dbReference>